<dbReference type="HOGENOM" id="CLU_2309303_0_0_1"/>
<organism evidence="1 2">
    <name type="scientific">Nematostella vectensis</name>
    <name type="common">Starlet sea anemone</name>
    <dbReference type="NCBI Taxonomy" id="45351"/>
    <lineage>
        <taxon>Eukaryota</taxon>
        <taxon>Metazoa</taxon>
        <taxon>Cnidaria</taxon>
        <taxon>Anthozoa</taxon>
        <taxon>Hexacorallia</taxon>
        <taxon>Actiniaria</taxon>
        <taxon>Edwardsiidae</taxon>
        <taxon>Nematostella</taxon>
    </lineage>
</organism>
<dbReference type="AlphaFoldDB" id="A7S8I9"/>
<dbReference type="EMBL" id="DS469598">
    <property type="protein sequence ID" value="EDO39993.1"/>
    <property type="molecule type" value="Genomic_DNA"/>
</dbReference>
<dbReference type="Proteomes" id="UP000001593">
    <property type="component" value="Unassembled WGS sequence"/>
</dbReference>
<reference evidence="1 2" key="1">
    <citation type="journal article" date="2007" name="Science">
        <title>Sea anemone genome reveals ancestral eumetazoan gene repertoire and genomic organization.</title>
        <authorList>
            <person name="Putnam N.H."/>
            <person name="Srivastava M."/>
            <person name="Hellsten U."/>
            <person name="Dirks B."/>
            <person name="Chapman J."/>
            <person name="Salamov A."/>
            <person name="Terry A."/>
            <person name="Shapiro H."/>
            <person name="Lindquist E."/>
            <person name="Kapitonov V.V."/>
            <person name="Jurka J."/>
            <person name="Genikhovich G."/>
            <person name="Grigoriev I.V."/>
            <person name="Lucas S.M."/>
            <person name="Steele R.E."/>
            <person name="Finnerty J.R."/>
            <person name="Technau U."/>
            <person name="Martindale M.Q."/>
            <person name="Rokhsar D.S."/>
        </authorList>
    </citation>
    <scope>NUCLEOTIDE SEQUENCE [LARGE SCALE GENOMIC DNA]</scope>
    <source>
        <strain evidence="2">CH2 X CH6</strain>
    </source>
</reference>
<name>A7S8I9_NEMVE</name>
<protein>
    <submittedName>
        <fullName evidence="1">Uncharacterized protein</fullName>
    </submittedName>
</protein>
<gene>
    <name evidence="1" type="ORF">NEMVEDRAFT_v1g243582</name>
</gene>
<accession>A7S8I9</accession>
<keyword evidence="2" id="KW-1185">Reference proteome</keyword>
<evidence type="ECO:0000313" key="1">
    <source>
        <dbReference type="EMBL" id="EDO39993.1"/>
    </source>
</evidence>
<dbReference type="InParanoid" id="A7S8I9"/>
<evidence type="ECO:0000313" key="2">
    <source>
        <dbReference type="Proteomes" id="UP000001593"/>
    </source>
</evidence>
<proteinExistence type="predicted"/>
<sequence>MRIGRQVHCVIRRRGYQCSRQNPKWRPDKGEPHSTQKTMEKIMAIIAISLGKKATVYAIGRVSSAGALSTMAFQECTDGLQSSTEELQAIDKPFEEDKTL</sequence>